<keyword evidence="2" id="KW-1003">Cell membrane</keyword>
<feature type="transmembrane region" description="Helical" evidence="6">
    <location>
        <begin position="104"/>
        <end position="127"/>
    </location>
</feature>
<comment type="subcellular location">
    <subcellularLocation>
        <location evidence="1">Cell membrane</location>
        <topology evidence="1">Multi-pass membrane protein</topology>
    </subcellularLocation>
</comment>
<dbReference type="CDD" id="cd06579">
    <property type="entry name" value="TM_PBP1_transp_AraH_like"/>
    <property type="match status" value="1"/>
</dbReference>
<evidence type="ECO:0000256" key="2">
    <source>
        <dbReference type="ARBA" id="ARBA00022475"/>
    </source>
</evidence>
<evidence type="ECO:0000313" key="8">
    <source>
        <dbReference type="Proteomes" id="UP001430804"/>
    </source>
</evidence>
<keyword evidence="5 6" id="KW-0472">Membrane</keyword>
<feature type="transmembrane region" description="Helical" evidence="6">
    <location>
        <begin position="303"/>
        <end position="323"/>
    </location>
</feature>
<proteinExistence type="predicted"/>
<evidence type="ECO:0000256" key="4">
    <source>
        <dbReference type="ARBA" id="ARBA00022989"/>
    </source>
</evidence>
<comment type="caution">
    <text evidence="7">The sequence shown here is derived from an EMBL/GenBank/DDBJ whole genome shotgun (WGS) entry which is preliminary data.</text>
</comment>
<evidence type="ECO:0000256" key="3">
    <source>
        <dbReference type="ARBA" id="ARBA00022692"/>
    </source>
</evidence>
<feature type="transmembrane region" description="Helical" evidence="6">
    <location>
        <begin position="21"/>
        <end position="40"/>
    </location>
</feature>
<dbReference type="Pfam" id="PF02653">
    <property type="entry name" value="BPD_transp_2"/>
    <property type="match status" value="1"/>
</dbReference>
<feature type="transmembrane region" description="Helical" evidence="6">
    <location>
        <begin position="52"/>
        <end position="71"/>
    </location>
</feature>
<feature type="transmembrane region" description="Helical" evidence="6">
    <location>
        <begin position="225"/>
        <end position="245"/>
    </location>
</feature>
<reference evidence="7" key="1">
    <citation type="submission" date="2021-07" db="EMBL/GenBank/DDBJ databases">
        <title>Pseudohoeflea marina sp. nov. a polyhydroxyalcanoate-producing bacterium.</title>
        <authorList>
            <person name="Zheng W."/>
            <person name="Yu S."/>
            <person name="Huang Y."/>
        </authorList>
    </citation>
    <scope>NUCLEOTIDE SEQUENCE</scope>
    <source>
        <strain evidence="7">DP4N28-3</strain>
    </source>
</reference>
<feature type="transmembrane region" description="Helical" evidence="6">
    <location>
        <begin position="251"/>
        <end position="270"/>
    </location>
</feature>
<dbReference type="RefSeq" id="WP_219201453.1">
    <property type="nucleotide sequence ID" value="NZ_JAHWQX010000002.1"/>
</dbReference>
<name>A0ABS6WNL4_9HYPH</name>
<feature type="transmembrane region" description="Helical" evidence="6">
    <location>
        <begin position="277"/>
        <end position="297"/>
    </location>
</feature>
<sequence length="328" mass="33307">MTQASFFPGGSQAARGLLARFPFMPALLILIALIVLNGVFEPNSLSYRAIRGLVSTYLALMLLAVAQTYVVYAADIDLSIGAILSLVNVSVIVLLDIFGGSPAMVLLACVAGVGIGALCGLVNGLVVAGLRLQAIVATFATSILFTGLALYVLPVAGTPAPAAFWRTYGGSFFGVPFVFAAAVVTAIVLYLLARARLITQLLAVGDDAQAAFQSGLPVTAIRIKGYVLCGVFAALAALCVTGDTASGDPLVGGKMVLNSVAAVVLGGTALSGGFGSVVGSVIGALIIGLISSLVFFVGTPSEWQNLVQGLAILIALMVGVLVGRKDKS</sequence>
<dbReference type="Proteomes" id="UP001430804">
    <property type="component" value="Unassembled WGS sequence"/>
</dbReference>
<protein>
    <submittedName>
        <fullName evidence="7">ABC transporter permease</fullName>
    </submittedName>
</protein>
<accession>A0ABS6WNL4</accession>
<evidence type="ECO:0000256" key="1">
    <source>
        <dbReference type="ARBA" id="ARBA00004651"/>
    </source>
</evidence>
<feature type="transmembrane region" description="Helical" evidence="6">
    <location>
        <begin position="78"/>
        <end position="98"/>
    </location>
</feature>
<evidence type="ECO:0000313" key="7">
    <source>
        <dbReference type="EMBL" id="MBW3097553.1"/>
    </source>
</evidence>
<evidence type="ECO:0000256" key="6">
    <source>
        <dbReference type="SAM" id="Phobius"/>
    </source>
</evidence>
<keyword evidence="4 6" id="KW-1133">Transmembrane helix</keyword>
<keyword evidence="3 6" id="KW-0812">Transmembrane</keyword>
<dbReference type="EMBL" id="JAHWQX010000002">
    <property type="protein sequence ID" value="MBW3097553.1"/>
    <property type="molecule type" value="Genomic_DNA"/>
</dbReference>
<dbReference type="PANTHER" id="PTHR32196:SF72">
    <property type="entry name" value="RIBOSE IMPORT PERMEASE PROTEIN RBSC"/>
    <property type="match status" value="1"/>
</dbReference>
<dbReference type="InterPro" id="IPR001851">
    <property type="entry name" value="ABC_transp_permease"/>
</dbReference>
<gene>
    <name evidence="7" type="ORF">KY465_09700</name>
</gene>
<organism evidence="7 8">
    <name type="scientific">Pseudohoeflea coraliihabitans</name>
    <dbReference type="NCBI Taxonomy" id="2860393"/>
    <lineage>
        <taxon>Bacteria</taxon>
        <taxon>Pseudomonadati</taxon>
        <taxon>Pseudomonadota</taxon>
        <taxon>Alphaproteobacteria</taxon>
        <taxon>Hyphomicrobiales</taxon>
        <taxon>Rhizobiaceae</taxon>
        <taxon>Pseudohoeflea</taxon>
    </lineage>
</organism>
<evidence type="ECO:0000256" key="5">
    <source>
        <dbReference type="ARBA" id="ARBA00023136"/>
    </source>
</evidence>
<keyword evidence="8" id="KW-1185">Reference proteome</keyword>
<feature type="transmembrane region" description="Helical" evidence="6">
    <location>
        <begin position="134"/>
        <end position="153"/>
    </location>
</feature>
<dbReference type="PANTHER" id="PTHR32196">
    <property type="entry name" value="ABC TRANSPORTER PERMEASE PROTEIN YPHD-RELATED-RELATED"/>
    <property type="match status" value="1"/>
</dbReference>
<feature type="transmembrane region" description="Helical" evidence="6">
    <location>
        <begin position="173"/>
        <end position="193"/>
    </location>
</feature>